<dbReference type="Proteomes" id="UP000583454">
    <property type="component" value="Unassembled WGS sequence"/>
</dbReference>
<organism evidence="2 3">
    <name type="scientific">Methylorubrum rhodinum</name>
    <dbReference type="NCBI Taxonomy" id="29428"/>
    <lineage>
        <taxon>Bacteria</taxon>
        <taxon>Pseudomonadati</taxon>
        <taxon>Pseudomonadota</taxon>
        <taxon>Alphaproteobacteria</taxon>
        <taxon>Hyphomicrobiales</taxon>
        <taxon>Methylobacteriaceae</taxon>
        <taxon>Methylorubrum</taxon>
    </lineage>
</organism>
<feature type="domain" description="HTH luxR-type" evidence="1">
    <location>
        <begin position="292"/>
        <end position="349"/>
    </location>
</feature>
<dbReference type="InterPro" id="IPR016032">
    <property type="entry name" value="Sig_transdc_resp-reg_C-effctor"/>
</dbReference>
<dbReference type="SMART" id="SM00421">
    <property type="entry name" value="HTH_LUXR"/>
    <property type="match status" value="1"/>
</dbReference>
<dbReference type="AlphaFoldDB" id="A0A840ZHN0"/>
<evidence type="ECO:0000313" key="3">
    <source>
        <dbReference type="Proteomes" id="UP000583454"/>
    </source>
</evidence>
<dbReference type="EMBL" id="JACHOP010000005">
    <property type="protein sequence ID" value="MBB5757076.1"/>
    <property type="molecule type" value="Genomic_DNA"/>
</dbReference>
<accession>A0A840ZHN0</accession>
<dbReference type="SUPFAM" id="SSF46894">
    <property type="entry name" value="C-terminal effector domain of the bipartite response regulators"/>
    <property type="match status" value="1"/>
</dbReference>
<comment type="caution">
    <text evidence="2">The sequence shown here is derived from an EMBL/GenBank/DDBJ whole genome shotgun (WGS) entry which is preliminary data.</text>
</comment>
<dbReference type="GO" id="GO:0003677">
    <property type="term" value="F:DNA binding"/>
    <property type="evidence" value="ECO:0007669"/>
    <property type="project" value="UniProtKB-KW"/>
</dbReference>
<proteinExistence type="predicted"/>
<dbReference type="RefSeq" id="WP_183568013.1">
    <property type="nucleotide sequence ID" value="NZ_JACHOP010000005.1"/>
</dbReference>
<evidence type="ECO:0000259" key="1">
    <source>
        <dbReference type="SMART" id="SM00421"/>
    </source>
</evidence>
<gene>
    <name evidence="2" type="ORF">HNR00_001784</name>
</gene>
<protein>
    <submittedName>
        <fullName evidence="2">DNA-binding CsgD family transcriptional regulator</fullName>
    </submittedName>
</protein>
<dbReference type="GO" id="GO:0006355">
    <property type="term" value="P:regulation of DNA-templated transcription"/>
    <property type="evidence" value="ECO:0007669"/>
    <property type="project" value="InterPro"/>
</dbReference>
<name>A0A840ZHN0_9HYPH</name>
<keyword evidence="3" id="KW-1185">Reference proteome</keyword>
<dbReference type="InterPro" id="IPR036388">
    <property type="entry name" value="WH-like_DNA-bd_sf"/>
</dbReference>
<reference evidence="2 3" key="1">
    <citation type="submission" date="2020-08" db="EMBL/GenBank/DDBJ databases">
        <title>Genomic Encyclopedia of Type Strains, Phase IV (KMG-IV): sequencing the most valuable type-strain genomes for metagenomic binning, comparative biology and taxonomic classification.</title>
        <authorList>
            <person name="Goeker M."/>
        </authorList>
    </citation>
    <scope>NUCLEOTIDE SEQUENCE [LARGE SCALE GENOMIC DNA]</scope>
    <source>
        <strain evidence="2 3">DSM 2163</strain>
    </source>
</reference>
<keyword evidence="2" id="KW-0238">DNA-binding</keyword>
<sequence>MTDALVDRIYEASLVPEHWPCLLEDLACLSGSVGGVMFATDTGTLTRWTAAATTRQMVVAYTENSDVPPNDRPRFLRRRNYLGFLREIDFLPPGHLDHDPIQLWLRTWGLGWQCGTMIPMPSGELVIMSFDRPYERGPHAASLMPRLDALRPHLARAAMIAARLGLERARTAVATLEALGLPAAVLDGAGRALAVNGLVAGTPEMLTGAYGRLRLNHPPADALLREALGAGWIGGAVRSVALPSSGTRSASIVHVLPLCREAQDVLGGATLVVLTHLKADANIPDAALLPGLFDLTPREADIVVGLAAGHSLHDSAAAAGLTVATARSYLESIFRKTGTHRQGQLVALVKGRSGIQGEARPDPA</sequence>
<dbReference type="Gene3D" id="1.10.10.10">
    <property type="entry name" value="Winged helix-like DNA-binding domain superfamily/Winged helix DNA-binding domain"/>
    <property type="match status" value="1"/>
</dbReference>
<dbReference type="InterPro" id="IPR000792">
    <property type="entry name" value="Tscrpt_reg_LuxR_C"/>
</dbReference>
<evidence type="ECO:0000313" key="2">
    <source>
        <dbReference type="EMBL" id="MBB5757076.1"/>
    </source>
</evidence>